<gene>
    <name evidence="1" type="ORF">BLNAU_13669</name>
</gene>
<accession>A0ABQ9XIU6</accession>
<sequence>MTLFMTWAHDRTFKALHNAIHTGVLRTIRVSCSITLKHHLPIKTPISAPTLIVQLHRVIFICKTSHGSTQGTRKTSALTPHFNTAHMQKLI</sequence>
<evidence type="ECO:0000313" key="1">
    <source>
        <dbReference type="EMBL" id="KAK2951389.1"/>
    </source>
</evidence>
<reference evidence="1 2" key="1">
    <citation type="journal article" date="2022" name="bioRxiv">
        <title>Genomics of Preaxostyla Flagellates Illuminates Evolutionary Transitions and the Path Towards Mitochondrial Loss.</title>
        <authorList>
            <person name="Novak L.V.F."/>
            <person name="Treitli S.C."/>
            <person name="Pyrih J."/>
            <person name="Halakuc P."/>
            <person name="Pipaliya S.V."/>
            <person name="Vacek V."/>
            <person name="Brzon O."/>
            <person name="Soukal P."/>
            <person name="Eme L."/>
            <person name="Dacks J.B."/>
            <person name="Karnkowska A."/>
            <person name="Elias M."/>
            <person name="Hampl V."/>
        </authorList>
    </citation>
    <scope>NUCLEOTIDE SEQUENCE [LARGE SCALE GENOMIC DNA]</scope>
    <source>
        <strain evidence="1">NAU3</strain>
        <tissue evidence="1">Gut</tissue>
    </source>
</reference>
<organism evidence="1 2">
    <name type="scientific">Blattamonas nauphoetae</name>
    <dbReference type="NCBI Taxonomy" id="2049346"/>
    <lineage>
        <taxon>Eukaryota</taxon>
        <taxon>Metamonada</taxon>
        <taxon>Preaxostyla</taxon>
        <taxon>Oxymonadida</taxon>
        <taxon>Blattamonas</taxon>
    </lineage>
</organism>
<dbReference type="Proteomes" id="UP001281761">
    <property type="component" value="Unassembled WGS sequence"/>
</dbReference>
<keyword evidence="2" id="KW-1185">Reference proteome</keyword>
<comment type="caution">
    <text evidence="1">The sequence shown here is derived from an EMBL/GenBank/DDBJ whole genome shotgun (WGS) entry which is preliminary data.</text>
</comment>
<proteinExistence type="predicted"/>
<dbReference type="EMBL" id="JARBJD010000119">
    <property type="protein sequence ID" value="KAK2951389.1"/>
    <property type="molecule type" value="Genomic_DNA"/>
</dbReference>
<evidence type="ECO:0000313" key="2">
    <source>
        <dbReference type="Proteomes" id="UP001281761"/>
    </source>
</evidence>
<protein>
    <submittedName>
        <fullName evidence="1">Uncharacterized protein</fullName>
    </submittedName>
</protein>
<name>A0ABQ9XIU6_9EUKA</name>